<dbReference type="EMBL" id="WVTA01000011">
    <property type="protein sequence ID" value="KAK3203235.1"/>
    <property type="molecule type" value="Genomic_DNA"/>
</dbReference>
<dbReference type="AlphaFoldDB" id="A0AAN6LUZ0"/>
<evidence type="ECO:0008006" key="5">
    <source>
        <dbReference type="Google" id="ProtNLM"/>
    </source>
</evidence>
<gene>
    <name evidence="3" type="ORF">GRF29_112g636376</name>
</gene>
<organism evidence="3 4">
    <name type="scientific">Pseudopithomyces chartarum</name>
    <dbReference type="NCBI Taxonomy" id="1892770"/>
    <lineage>
        <taxon>Eukaryota</taxon>
        <taxon>Fungi</taxon>
        <taxon>Dikarya</taxon>
        <taxon>Ascomycota</taxon>
        <taxon>Pezizomycotina</taxon>
        <taxon>Dothideomycetes</taxon>
        <taxon>Pleosporomycetidae</taxon>
        <taxon>Pleosporales</taxon>
        <taxon>Massarineae</taxon>
        <taxon>Didymosphaeriaceae</taxon>
        <taxon>Pseudopithomyces</taxon>
    </lineage>
</organism>
<evidence type="ECO:0000256" key="1">
    <source>
        <dbReference type="SAM" id="MobiDB-lite"/>
    </source>
</evidence>
<proteinExistence type="predicted"/>
<sequence length="597" mass="67862">MDQKRGLPNLKQHWAAMLLTWLTAVRPGSIVVTIGYEKSASLGLPGKKRPVDETLRWSDIQFVNMLCGIAVQVKLRYHKGYRNPNKNDAVIDAVCIFLFLPTQAVGLLERNTYYSLRRSAVIEVRHEHGTELAQQIAHHKPSANSLFFYDNVGFGDMNMQNFRMGLDGDGGLSRADVRKFFSQAHLARWQADEASQGMTLEEVFNSRVKASLPDEPDYQDIELQLKEFYEKIGNQLADMQSSGAIPEEARISVGFTARHGAQYRALMTKYGLTAELTQMEELLKVRKRLYRAIRLRLRHKITESLREEHRALLNENIKGSSRVLASQNGFQPKVVRGTTVPKLGQTTQDLEFELDRTEEQYEQEEEEGGDEGVNEEILQAHDIGSREESECWIDLKDVVHIKLGGDPSQAYEDKSPPAHVLQARREFLMQWISKTDTVVSQANLSCLRCQIDPTMDQKAKDRKFNPFKLNSHMRGETHKREQQIRRALKAGGIDTRNNGVVLCPACDEIFKGAAAFMEHLKYAILMTEDKSKLLFEYLADDNLRDEHPEQLWEEMDEDPSDSAGESPSEFNGFSDVQEGVDDSTEFDGFSSPPSRTE</sequence>
<feature type="signal peptide" evidence="2">
    <location>
        <begin position="1"/>
        <end position="27"/>
    </location>
</feature>
<feature type="chain" id="PRO_5042946752" description="HNH nuclease domain-containing protein" evidence="2">
    <location>
        <begin position="28"/>
        <end position="597"/>
    </location>
</feature>
<evidence type="ECO:0000313" key="3">
    <source>
        <dbReference type="EMBL" id="KAK3203235.1"/>
    </source>
</evidence>
<comment type="caution">
    <text evidence="3">The sequence shown here is derived from an EMBL/GenBank/DDBJ whole genome shotgun (WGS) entry which is preliminary data.</text>
</comment>
<feature type="region of interest" description="Disordered" evidence="1">
    <location>
        <begin position="548"/>
        <end position="597"/>
    </location>
</feature>
<evidence type="ECO:0000313" key="4">
    <source>
        <dbReference type="Proteomes" id="UP001280581"/>
    </source>
</evidence>
<feature type="compositionally biased region" description="Acidic residues" evidence="1">
    <location>
        <begin position="551"/>
        <end position="560"/>
    </location>
</feature>
<reference evidence="3 4" key="1">
    <citation type="submission" date="2021-02" db="EMBL/GenBank/DDBJ databases">
        <title>Genome assembly of Pseudopithomyces chartarum.</title>
        <authorList>
            <person name="Jauregui R."/>
            <person name="Singh J."/>
            <person name="Voisey C."/>
        </authorList>
    </citation>
    <scope>NUCLEOTIDE SEQUENCE [LARGE SCALE GENOMIC DNA]</scope>
    <source>
        <strain evidence="3 4">AGR01</strain>
    </source>
</reference>
<keyword evidence="4" id="KW-1185">Reference proteome</keyword>
<accession>A0AAN6LUZ0</accession>
<evidence type="ECO:0000256" key="2">
    <source>
        <dbReference type="SAM" id="SignalP"/>
    </source>
</evidence>
<keyword evidence="2" id="KW-0732">Signal</keyword>
<protein>
    <recommendedName>
        <fullName evidence="5">HNH nuclease domain-containing protein</fullName>
    </recommendedName>
</protein>
<name>A0AAN6LUZ0_9PLEO</name>
<dbReference type="Proteomes" id="UP001280581">
    <property type="component" value="Unassembled WGS sequence"/>
</dbReference>